<name>F5Y1M3_RAMTT</name>
<organism evidence="1 2">
    <name type="scientific">Ramlibacter tataouinensis (strain ATCC BAA-407 / DSM 14655 / LMG 21543 / TTB310)</name>
    <dbReference type="NCBI Taxonomy" id="365046"/>
    <lineage>
        <taxon>Bacteria</taxon>
        <taxon>Pseudomonadati</taxon>
        <taxon>Pseudomonadota</taxon>
        <taxon>Betaproteobacteria</taxon>
        <taxon>Burkholderiales</taxon>
        <taxon>Comamonadaceae</taxon>
        <taxon>Ramlibacter</taxon>
    </lineage>
</organism>
<reference evidence="1 2" key="2">
    <citation type="journal article" date="2011" name="PLoS ONE">
        <title>The Cyst-Dividing Bacterium Ramlibacter tataouinensis TTB310 Genome Reveals a Well-Stocked Toolbox for Adaptation to a Desert Environment.</title>
        <authorList>
            <person name="De Luca G."/>
            <person name="Barakat M."/>
            <person name="Ortet P."/>
            <person name="Fochesato S."/>
            <person name="Jourlin-Castelli C."/>
            <person name="Ansaldi M."/>
            <person name="Py B."/>
            <person name="Fichant G."/>
            <person name="Coutinho P.M."/>
            <person name="Voulhoux R."/>
            <person name="Bastien O."/>
            <person name="Marechal E."/>
            <person name="Henrissat B."/>
            <person name="Quentin Y."/>
            <person name="Noirot P."/>
            <person name="Filloux A."/>
            <person name="Mejean V."/>
            <person name="Dubow M.S."/>
            <person name="Barras F."/>
            <person name="Barbe V."/>
            <person name="Weissenbach J."/>
            <person name="Mihalcescu I."/>
            <person name="Vermeglio A."/>
            <person name="Achouak W."/>
            <person name="Heulin T."/>
        </authorList>
    </citation>
    <scope>NUCLEOTIDE SEQUENCE [LARGE SCALE GENOMIC DNA]</scope>
    <source>
        <strain evidence="2">ATCC BAA-407 / DSM 14655 / LMG 21543 / TTB310</strain>
    </source>
</reference>
<dbReference type="Gene3D" id="3.90.1140.10">
    <property type="entry name" value="Cyclic phosphodiesterase"/>
    <property type="match status" value="1"/>
</dbReference>
<dbReference type="Proteomes" id="UP000008385">
    <property type="component" value="Chromosome"/>
</dbReference>
<accession>F5Y1M3</accession>
<evidence type="ECO:0000313" key="1">
    <source>
        <dbReference type="EMBL" id="AEG92274.1"/>
    </source>
</evidence>
<sequence>MLARPARSVAAALTAFLGWLRALEPAQYYQPEAELHHTVLSLFTATADYAPHLEHLPAYRAAVADAIAEVPPFTIAVSGVTLAPGAVLAQGFPQDGTLAAVRERLRAALGARGLGGALDRRYRLETAHMTLVRFASPLRDAARFVDAVAAARATDFGASEVDGLELVLGDWYHTAAHERELARYRLDGARPRAT</sequence>
<dbReference type="eggNOG" id="COG1514">
    <property type="taxonomic scope" value="Bacteria"/>
</dbReference>
<gene>
    <name evidence="1" type="ordered locus">Rta_11880</name>
</gene>
<protein>
    <recommendedName>
        <fullName evidence="3">2'-5' RNA ligase</fullName>
    </recommendedName>
</protein>
<reference evidence="2" key="1">
    <citation type="submission" date="2006-01" db="EMBL/GenBank/DDBJ databases">
        <title>Genome of the cyst-dividing bacterium Ramlibacter tataouinensis.</title>
        <authorList>
            <person name="Barakat M."/>
            <person name="Ortet P."/>
            <person name="De Luca G."/>
            <person name="Jourlin-Castelli C."/>
            <person name="Ansaldi M."/>
            <person name="Py B."/>
            <person name="Fichant G."/>
            <person name="Coutinho P."/>
            <person name="Voulhoux R."/>
            <person name="Bastien O."/>
            <person name="Roy S."/>
            <person name="Marechal E."/>
            <person name="Henrissat B."/>
            <person name="Quentin Y."/>
            <person name="Noirot P."/>
            <person name="Filloux A."/>
            <person name="Mejean V."/>
            <person name="DuBow M."/>
            <person name="Barras F."/>
            <person name="Heulin T."/>
        </authorList>
    </citation>
    <scope>NUCLEOTIDE SEQUENCE [LARGE SCALE GENOMIC DNA]</scope>
    <source>
        <strain evidence="2">ATCC BAA-407 / DSM 14655 / LMG 21543 / TTB310</strain>
    </source>
</reference>
<dbReference type="InterPro" id="IPR009097">
    <property type="entry name" value="Cyclic_Pdiesterase"/>
</dbReference>
<evidence type="ECO:0008006" key="3">
    <source>
        <dbReference type="Google" id="ProtNLM"/>
    </source>
</evidence>
<proteinExistence type="predicted"/>
<dbReference type="HOGENOM" id="CLU_104990_0_0_4"/>
<dbReference type="SUPFAM" id="SSF55144">
    <property type="entry name" value="LigT-like"/>
    <property type="match status" value="1"/>
</dbReference>
<dbReference type="KEGG" id="rta:Rta_11880"/>
<dbReference type="AlphaFoldDB" id="F5Y1M3"/>
<evidence type="ECO:0000313" key="2">
    <source>
        <dbReference type="Proteomes" id="UP000008385"/>
    </source>
</evidence>
<dbReference type="EMBL" id="CP000245">
    <property type="protein sequence ID" value="AEG92274.1"/>
    <property type="molecule type" value="Genomic_DNA"/>
</dbReference>
<keyword evidence="2" id="KW-1185">Reference proteome</keyword>